<evidence type="ECO:0000313" key="4">
    <source>
        <dbReference type="WBParaSite" id="SCUD_0000594201-mRNA-1"/>
    </source>
</evidence>
<feature type="region of interest" description="Disordered" evidence="1">
    <location>
        <begin position="1"/>
        <end position="21"/>
    </location>
</feature>
<dbReference type="WBParaSite" id="SCUD_0000594201-mRNA-1">
    <property type="protein sequence ID" value="SCUD_0000594201-mRNA-1"/>
    <property type="gene ID" value="SCUD_0000594201"/>
</dbReference>
<evidence type="ECO:0000256" key="1">
    <source>
        <dbReference type="SAM" id="MobiDB-lite"/>
    </source>
</evidence>
<accession>A0A183JTA2</accession>
<dbReference type="AlphaFoldDB" id="A0A183JTA2"/>
<gene>
    <name evidence="2" type="ORF">SCUD_LOCUS5942</name>
</gene>
<name>A0A183JTA2_9TREM</name>
<keyword evidence="3" id="KW-1185">Reference proteome</keyword>
<dbReference type="EMBL" id="UZAK01011123">
    <property type="protein sequence ID" value="VDO99489.1"/>
    <property type="molecule type" value="Genomic_DNA"/>
</dbReference>
<organism evidence="4">
    <name type="scientific">Schistosoma curassoni</name>
    <dbReference type="NCBI Taxonomy" id="6186"/>
    <lineage>
        <taxon>Eukaryota</taxon>
        <taxon>Metazoa</taxon>
        <taxon>Spiralia</taxon>
        <taxon>Lophotrochozoa</taxon>
        <taxon>Platyhelminthes</taxon>
        <taxon>Trematoda</taxon>
        <taxon>Digenea</taxon>
        <taxon>Strigeidida</taxon>
        <taxon>Schistosomatoidea</taxon>
        <taxon>Schistosomatidae</taxon>
        <taxon>Schistosoma</taxon>
    </lineage>
</organism>
<protein>
    <submittedName>
        <fullName evidence="4">AAA_12 domain-containing protein</fullName>
    </submittedName>
</protein>
<sequence>MRGKAAEPDGLIPENLKDSSPASAVTLTEILAKIWELDVVSSDWSRSLIIPVYKKRTKILLQQLQRNQFNQ</sequence>
<proteinExistence type="predicted"/>
<evidence type="ECO:0000313" key="3">
    <source>
        <dbReference type="Proteomes" id="UP000279833"/>
    </source>
</evidence>
<dbReference type="Proteomes" id="UP000279833">
    <property type="component" value="Unassembled WGS sequence"/>
</dbReference>
<evidence type="ECO:0000313" key="2">
    <source>
        <dbReference type="EMBL" id="VDO99489.1"/>
    </source>
</evidence>
<reference evidence="4" key="1">
    <citation type="submission" date="2016-06" db="UniProtKB">
        <authorList>
            <consortium name="WormBaseParasite"/>
        </authorList>
    </citation>
    <scope>IDENTIFICATION</scope>
</reference>
<reference evidence="2 3" key="2">
    <citation type="submission" date="2018-11" db="EMBL/GenBank/DDBJ databases">
        <authorList>
            <consortium name="Pathogen Informatics"/>
        </authorList>
    </citation>
    <scope>NUCLEOTIDE SEQUENCE [LARGE SCALE GENOMIC DNA]</scope>
    <source>
        <strain evidence="2">Dakar</strain>
        <strain evidence="3">Dakar, Senegal</strain>
    </source>
</reference>